<evidence type="ECO:0000313" key="4">
    <source>
        <dbReference type="Proteomes" id="UP001230207"/>
    </source>
</evidence>
<keyword evidence="1" id="KW-0175">Coiled coil</keyword>
<protein>
    <recommendedName>
        <fullName evidence="5">Inner membrane protein</fullName>
    </recommendedName>
</protein>
<evidence type="ECO:0008006" key="5">
    <source>
        <dbReference type="Google" id="ProtNLM"/>
    </source>
</evidence>
<organism evidence="3 4">
    <name type="scientific">Pararhizobium capsulatum DSM 1112</name>
    <dbReference type="NCBI Taxonomy" id="1121113"/>
    <lineage>
        <taxon>Bacteria</taxon>
        <taxon>Pseudomonadati</taxon>
        <taxon>Pseudomonadota</taxon>
        <taxon>Alphaproteobacteria</taxon>
        <taxon>Hyphomicrobiales</taxon>
        <taxon>Rhizobiaceae</taxon>
        <taxon>Rhizobium/Agrobacterium group</taxon>
        <taxon>Pararhizobium</taxon>
    </lineage>
</organism>
<evidence type="ECO:0000256" key="1">
    <source>
        <dbReference type="SAM" id="Coils"/>
    </source>
</evidence>
<accession>A0ABU0BIB2</accession>
<keyword evidence="4" id="KW-1185">Reference proteome</keyword>
<reference evidence="3 4" key="1">
    <citation type="submission" date="2023-07" db="EMBL/GenBank/DDBJ databases">
        <title>Genomic Encyclopedia of Type Strains, Phase IV (KMG-IV): sequencing the most valuable type-strain genomes for metagenomic binning, comparative biology and taxonomic classification.</title>
        <authorList>
            <person name="Goeker M."/>
        </authorList>
    </citation>
    <scope>NUCLEOTIDE SEQUENCE [LARGE SCALE GENOMIC DNA]</scope>
    <source>
        <strain evidence="3 4">DSM 1112</strain>
    </source>
</reference>
<dbReference type="EMBL" id="JAUSVF010000001">
    <property type="protein sequence ID" value="MDQ0317944.1"/>
    <property type="molecule type" value="Genomic_DNA"/>
</dbReference>
<feature type="region of interest" description="Disordered" evidence="2">
    <location>
        <begin position="1"/>
        <end position="122"/>
    </location>
</feature>
<evidence type="ECO:0000313" key="3">
    <source>
        <dbReference type="EMBL" id="MDQ0317944.1"/>
    </source>
</evidence>
<feature type="compositionally biased region" description="Basic and acidic residues" evidence="2">
    <location>
        <begin position="27"/>
        <end position="36"/>
    </location>
</feature>
<evidence type="ECO:0000256" key="2">
    <source>
        <dbReference type="SAM" id="MobiDB-lite"/>
    </source>
</evidence>
<proteinExistence type="predicted"/>
<dbReference type="RefSeq" id="WP_307225585.1">
    <property type="nucleotide sequence ID" value="NZ_JAUSVF010000001.1"/>
</dbReference>
<sequence length="426" mass="43559">MGPEDPPRRSKSEQEPLTIDLEASRLPSDETVKAGAEEIPPADEPAAVESGVASEDISSRIAEENSAEVAETIEAPRADADTTDDARTEAAAAAFAEEPNHTESYNRPTFDQPAPRPSNSSALAAGILGGLIALLAAGGLQYAGIFPSLAPSGTATDSGLSAEIEAIKTQLGQSPSPSVDLAPLESRLAALEKASTGDASAASADVSGLEAQITNLTNELTGLKSELADARQSTQASASELASRLDAAEKKIEEPASDVQLARAVAVTALKTAIDRGGPFLAELDALKSVSADDPAVSGLTGDAATGVVSRADLVRDFPDAADSMLAAINGTDPNQGVFARLIDSASSAIRVRPVGSVEGTGPEAVVARIENKLSNGDLKGASLEWETLPDQAKSADNGFKAKLDQRIRVEGLIDSAVSGAMTKQG</sequence>
<feature type="compositionally biased region" description="Basic and acidic residues" evidence="2">
    <location>
        <begin position="74"/>
        <end position="88"/>
    </location>
</feature>
<feature type="compositionally biased region" description="Basic and acidic residues" evidence="2">
    <location>
        <begin position="1"/>
        <end position="14"/>
    </location>
</feature>
<name>A0ABU0BIB2_9HYPH</name>
<feature type="coiled-coil region" evidence="1">
    <location>
        <begin position="199"/>
        <end position="251"/>
    </location>
</feature>
<gene>
    <name evidence="3" type="ORF">QO002_000082</name>
</gene>
<dbReference type="Proteomes" id="UP001230207">
    <property type="component" value="Unassembled WGS sequence"/>
</dbReference>
<comment type="caution">
    <text evidence="3">The sequence shown here is derived from an EMBL/GenBank/DDBJ whole genome shotgun (WGS) entry which is preliminary data.</text>
</comment>
<dbReference type="Gene3D" id="1.20.5.340">
    <property type="match status" value="1"/>
</dbReference>